<dbReference type="Proteomes" id="UP000824208">
    <property type="component" value="Unassembled WGS sequence"/>
</dbReference>
<evidence type="ECO:0000256" key="1">
    <source>
        <dbReference type="SAM" id="Phobius"/>
    </source>
</evidence>
<comment type="caution">
    <text evidence="2">The sequence shown here is derived from an EMBL/GenBank/DDBJ whole genome shotgun (WGS) entry which is preliminary data.</text>
</comment>
<evidence type="ECO:0000313" key="2">
    <source>
        <dbReference type="EMBL" id="HJB56444.1"/>
    </source>
</evidence>
<evidence type="ECO:0000313" key="3">
    <source>
        <dbReference type="Proteomes" id="UP000824208"/>
    </source>
</evidence>
<keyword evidence="1" id="KW-0472">Membrane</keyword>
<dbReference type="AlphaFoldDB" id="A0A9D2S547"/>
<dbReference type="Pfam" id="PF07136">
    <property type="entry name" value="DUF1385"/>
    <property type="match status" value="1"/>
</dbReference>
<sequence>MSDEKQRACAPFRTMIGGQALIEGIMMLGPEKKAVVVRRPDGGLEEQVEDRVLIKDRHPILGTPFIRGVFNFGSSLANGVKALMFSAEFYPEDEETDETPSKFETWLEEKLGSEKVYSLIITLAMVLGLAFSIGLFILLPTAVVGALAWLAGEMPMWCRNLLEGVMRVIIFTGYLILCSKTKDMHRVFQYHGAEHKTIFCYEAGLPLTVENVRKQPRHHPRCGTSFLFVVIVVSILISSVFFSFVELTNVFARMAAHLVLLPVVVSITYEINRWMGAHDNLLSRVFTAPGLWLQNWTTFEPDDSMIEVGIRSLELVLPSQKGKDAW</sequence>
<accession>A0A9D2S547</accession>
<feature type="transmembrane region" description="Helical" evidence="1">
    <location>
        <begin position="161"/>
        <end position="178"/>
    </location>
</feature>
<name>A0A9D2S547_9FIRM</name>
<feature type="transmembrane region" description="Helical" evidence="1">
    <location>
        <begin position="223"/>
        <end position="244"/>
    </location>
</feature>
<gene>
    <name evidence="2" type="ORF">H9714_02720</name>
</gene>
<organism evidence="2 3">
    <name type="scientific">Candidatus Flavonifractor intestinipullorum</name>
    <dbReference type="NCBI Taxonomy" id="2838587"/>
    <lineage>
        <taxon>Bacteria</taxon>
        <taxon>Bacillati</taxon>
        <taxon>Bacillota</taxon>
        <taxon>Clostridia</taxon>
        <taxon>Eubacteriales</taxon>
        <taxon>Oscillospiraceae</taxon>
        <taxon>Flavonifractor</taxon>
    </lineage>
</organism>
<dbReference type="PANTHER" id="PTHR42867:SF1">
    <property type="entry name" value="MEMBRANE PROTEIN-RELATED"/>
    <property type="match status" value="1"/>
</dbReference>
<feature type="transmembrane region" description="Helical" evidence="1">
    <location>
        <begin position="116"/>
        <end position="149"/>
    </location>
</feature>
<dbReference type="PANTHER" id="PTHR42867">
    <property type="entry name" value="MEMBRANE PROTEIN-RELATED"/>
    <property type="match status" value="1"/>
</dbReference>
<dbReference type="EMBL" id="DWYC01000031">
    <property type="protein sequence ID" value="HJB56444.1"/>
    <property type="molecule type" value="Genomic_DNA"/>
</dbReference>
<reference evidence="2" key="2">
    <citation type="submission" date="2021-04" db="EMBL/GenBank/DDBJ databases">
        <authorList>
            <person name="Gilroy R."/>
        </authorList>
    </citation>
    <scope>NUCLEOTIDE SEQUENCE</scope>
    <source>
        <strain evidence="2">CHK189-11263</strain>
    </source>
</reference>
<dbReference type="InterPro" id="IPR010787">
    <property type="entry name" value="DUF1385"/>
</dbReference>
<keyword evidence="1" id="KW-0812">Transmembrane</keyword>
<reference evidence="2" key="1">
    <citation type="journal article" date="2021" name="PeerJ">
        <title>Extensive microbial diversity within the chicken gut microbiome revealed by metagenomics and culture.</title>
        <authorList>
            <person name="Gilroy R."/>
            <person name="Ravi A."/>
            <person name="Getino M."/>
            <person name="Pursley I."/>
            <person name="Horton D.L."/>
            <person name="Alikhan N.F."/>
            <person name="Baker D."/>
            <person name="Gharbi K."/>
            <person name="Hall N."/>
            <person name="Watson M."/>
            <person name="Adriaenssens E.M."/>
            <person name="Foster-Nyarko E."/>
            <person name="Jarju S."/>
            <person name="Secka A."/>
            <person name="Antonio M."/>
            <person name="Oren A."/>
            <person name="Chaudhuri R.R."/>
            <person name="La Ragione R."/>
            <person name="Hildebrand F."/>
            <person name="Pallen M.J."/>
        </authorList>
    </citation>
    <scope>NUCLEOTIDE SEQUENCE</scope>
    <source>
        <strain evidence="2">CHK189-11263</strain>
    </source>
</reference>
<feature type="transmembrane region" description="Helical" evidence="1">
    <location>
        <begin position="250"/>
        <end position="269"/>
    </location>
</feature>
<proteinExistence type="predicted"/>
<protein>
    <submittedName>
        <fullName evidence="2">DUF1385 domain-containing protein</fullName>
    </submittedName>
</protein>
<keyword evidence="1" id="KW-1133">Transmembrane helix</keyword>